<keyword evidence="3" id="KW-0479">Metal-binding</keyword>
<evidence type="ECO:0000313" key="9">
    <source>
        <dbReference type="Proteomes" id="UP000009881"/>
    </source>
</evidence>
<keyword evidence="9" id="KW-1185">Reference proteome</keyword>
<accession>K9HN76</accession>
<dbReference type="RefSeq" id="WP_009539647.1">
    <property type="nucleotide sequence ID" value="NZ_ANHY01000005.1"/>
</dbReference>
<evidence type="ECO:0000256" key="2">
    <source>
        <dbReference type="ARBA" id="ARBA00022617"/>
    </source>
</evidence>
<dbReference type="Gene3D" id="3.90.10.10">
    <property type="entry name" value="Cytochrome C3"/>
    <property type="match status" value="2"/>
</dbReference>
<dbReference type="PANTHER" id="PTHR39425:SF1">
    <property type="entry name" value="CYTOCHROME C7-LIKE DOMAIN-CONTAINING PROTEIN"/>
    <property type="match status" value="1"/>
</dbReference>
<dbReference type="STRING" id="1238182.C882_3529"/>
<dbReference type="SUPFAM" id="SSF48695">
    <property type="entry name" value="Multiheme cytochromes"/>
    <property type="match status" value="1"/>
</dbReference>
<keyword evidence="6" id="KW-1133">Transmembrane helix</keyword>
<comment type="caution">
    <text evidence="8">The sequence shown here is derived from an EMBL/GenBank/DDBJ whole genome shotgun (WGS) entry which is preliminary data.</text>
</comment>
<evidence type="ECO:0000256" key="1">
    <source>
        <dbReference type="ARBA" id="ARBA00022448"/>
    </source>
</evidence>
<dbReference type="AlphaFoldDB" id="K9HN76"/>
<keyword evidence="4" id="KW-0249">Electron transport</keyword>
<evidence type="ECO:0000256" key="5">
    <source>
        <dbReference type="ARBA" id="ARBA00023004"/>
    </source>
</evidence>
<dbReference type="PANTHER" id="PTHR39425">
    <property type="entry name" value="LIPOPROTEIN CYTOCHROME C"/>
    <property type="match status" value="1"/>
</dbReference>
<evidence type="ECO:0000259" key="7">
    <source>
        <dbReference type="Pfam" id="PF02085"/>
    </source>
</evidence>
<gene>
    <name evidence="8" type="ORF">C882_3529</name>
</gene>
<evidence type="ECO:0000256" key="6">
    <source>
        <dbReference type="SAM" id="Phobius"/>
    </source>
</evidence>
<feature type="transmembrane region" description="Helical" evidence="6">
    <location>
        <begin position="12"/>
        <end position="35"/>
    </location>
</feature>
<dbReference type="GO" id="GO:0046872">
    <property type="term" value="F:metal ion binding"/>
    <property type="evidence" value="ECO:0007669"/>
    <property type="project" value="UniProtKB-KW"/>
</dbReference>
<keyword evidence="2" id="KW-0349">Heme</keyword>
<dbReference type="GO" id="GO:0020037">
    <property type="term" value="F:heme binding"/>
    <property type="evidence" value="ECO:0007669"/>
    <property type="project" value="InterPro"/>
</dbReference>
<feature type="domain" description="Class III cytochrome C" evidence="7">
    <location>
        <begin position="47"/>
        <end position="96"/>
    </location>
</feature>
<evidence type="ECO:0000256" key="4">
    <source>
        <dbReference type="ARBA" id="ARBA00022982"/>
    </source>
</evidence>
<evidence type="ECO:0000256" key="3">
    <source>
        <dbReference type="ARBA" id="ARBA00022723"/>
    </source>
</evidence>
<keyword evidence="1" id="KW-0813">Transport</keyword>
<dbReference type="CDD" id="cd08168">
    <property type="entry name" value="Cytochrom_C3"/>
    <property type="match status" value="1"/>
</dbReference>
<sequence>MAQVFKPSADIILRAVILIIVIAVIVTVVSGWLYWHSGWLTDVAEAPEQPVPFSHRHHAGDLNIDCRYCHYTGEETAKAGLPTSETCMTCHSQLWTEAEALRPVRQAYTEGRPLWWQRVVDSPDFVYFNHAAHLDVGVGCTTCHGPVQEMALTYESHAYTMGWCLDCHRDPAPNLRPEGAVTAFDWRPRTGLSETERQALLEARDVHPERLTDCYTCHR</sequence>
<reference evidence="8 9" key="1">
    <citation type="journal article" date="2013" name="Genome Announc.">
        <title>Draft Genome Sequence of an Alphaproteobacterium, Caenispirillum salinarum AK4(T), Isolated from a Solar Saltern.</title>
        <authorList>
            <person name="Khatri I."/>
            <person name="Singh A."/>
            <person name="Korpole S."/>
            <person name="Pinnaka A.K."/>
            <person name="Subramanian S."/>
        </authorList>
    </citation>
    <scope>NUCLEOTIDE SEQUENCE [LARGE SCALE GENOMIC DNA]</scope>
    <source>
        <strain evidence="8 9">AK4</strain>
    </source>
</reference>
<dbReference type="PATRIC" id="fig|1238182.3.peg.1200"/>
<evidence type="ECO:0000313" key="8">
    <source>
        <dbReference type="EMBL" id="EKV31778.1"/>
    </source>
</evidence>
<keyword evidence="6" id="KW-0472">Membrane</keyword>
<keyword evidence="6" id="KW-0812">Transmembrane</keyword>
<dbReference type="Pfam" id="PF02085">
    <property type="entry name" value="Cytochrom_CIII"/>
    <property type="match status" value="1"/>
</dbReference>
<dbReference type="OrthoDB" id="9814800at2"/>
<dbReference type="eggNOG" id="COG3880">
    <property type="taxonomic scope" value="Bacteria"/>
</dbReference>
<dbReference type="EMBL" id="ANHY01000005">
    <property type="protein sequence ID" value="EKV31778.1"/>
    <property type="molecule type" value="Genomic_DNA"/>
</dbReference>
<dbReference type="Proteomes" id="UP000009881">
    <property type="component" value="Unassembled WGS sequence"/>
</dbReference>
<proteinExistence type="predicted"/>
<dbReference type="InterPro" id="IPR020942">
    <property type="entry name" value="Cyt_c_III_dom"/>
</dbReference>
<protein>
    <submittedName>
        <fullName evidence="8">Molybdopterin oxidoreductase subunit protein</fullName>
    </submittedName>
</protein>
<organism evidence="8 9">
    <name type="scientific">Caenispirillum salinarum AK4</name>
    <dbReference type="NCBI Taxonomy" id="1238182"/>
    <lineage>
        <taxon>Bacteria</taxon>
        <taxon>Pseudomonadati</taxon>
        <taxon>Pseudomonadota</taxon>
        <taxon>Alphaproteobacteria</taxon>
        <taxon>Rhodospirillales</taxon>
        <taxon>Novispirillaceae</taxon>
        <taxon>Caenispirillum</taxon>
    </lineage>
</organism>
<dbReference type="GO" id="GO:0009055">
    <property type="term" value="F:electron transfer activity"/>
    <property type="evidence" value="ECO:0007669"/>
    <property type="project" value="InterPro"/>
</dbReference>
<keyword evidence="5" id="KW-0408">Iron</keyword>
<name>K9HN76_9PROT</name>
<dbReference type="InterPro" id="IPR036280">
    <property type="entry name" value="Multihaem_cyt_sf"/>
</dbReference>